<dbReference type="Gene3D" id="1.10.1760.20">
    <property type="match status" value="1"/>
</dbReference>
<feature type="transmembrane region" description="Helical" evidence="1">
    <location>
        <begin position="109"/>
        <end position="127"/>
    </location>
</feature>
<evidence type="ECO:0000313" key="2">
    <source>
        <dbReference type="EMBL" id="TYC48397.1"/>
    </source>
</evidence>
<evidence type="ECO:0000313" key="3">
    <source>
        <dbReference type="Proteomes" id="UP000371977"/>
    </source>
</evidence>
<organism evidence="2 3">
    <name type="scientific">Weissella muntiaci</name>
    <dbReference type="NCBI Taxonomy" id="2508881"/>
    <lineage>
        <taxon>Bacteria</taxon>
        <taxon>Bacillati</taxon>
        <taxon>Bacillota</taxon>
        <taxon>Bacilli</taxon>
        <taxon>Lactobacillales</taxon>
        <taxon>Lactobacillaceae</taxon>
        <taxon>Weissella</taxon>
    </lineage>
</organism>
<comment type="caution">
    <text evidence="2">The sequence shown here is derived from an EMBL/GenBank/DDBJ whole genome shotgun (WGS) entry which is preliminary data.</text>
</comment>
<evidence type="ECO:0000256" key="1">
    <source>
        <dbReference type="SAM" id="Phobius"/>
    </source>
</evidence>
<dbReference type="GO" id="GO:0016020">
    <property type="term" value="C:membrane"/>
    <property type="evidence" value="ECO:0007669"/>
    <property type="project" value="InterPro"/>
</dbReference>
<dbReference type="AlphaFoldDB" id="A0A6C2C3L9"/>
<gene>
    <name evidence="2" type="ORF">ESZ50_08510</name>
</gene>
<dbReference type="EMBL" id="SDGZ01000020">
    <property type="protein sequence ID" value="TYC48397.1"/>
    <property type="molecule type" value="Genomic_DNA"/>
</dbReference>
<keyword evidence="1" id="KW-0812">Transmembrane</keyword>
<name>A0A6C2C3L9_9LACO</name>
<keyword evidence="3" id="KW-1185">Reference proteome</keyword>
<dbReference type="InterPro" id="IPR009825">
    <property type="entry name" value="ECF_substrate-spec-like"/>
</dbReference>
<accession>A0A6C2C3L9</accession>
<feature type="transmembrane region" description="Helical" evidence="1">
    <location>
        <begin position="76"/>
        <end position="97"/>
    </location>
</feature>
<dbReference type="Pfam" id="PF07155">
    <property type="entry name" value="ECF-ribofla_trS"/>
    <property type="match status" value="1"/>
</dbReference>
<dbReference type="RefSeq" id="WP_148623144.1">
    <property type="nucleotide sequence ID" value="NZ_SDGZ01000020.1"/>
</dbReference>
<feature type="transmembrane region" description="Helical" evidence="1">
    <location>
        <begin position="147"/>
        <end position="169"/>
    </location>
</feature>
<feature type="transmembrane region" description="Helical" evidence="1">
    <location>
        <begin position="6"/>
        <end position="29"/>
    </location>
</feature>
<dbReference type="Proteomes" id="UP000371977">
    <property type="component" value="Unassembled WGS sequence"/>
</dbReference>
<feature type="transmembrane region" description="Helical" evidence="1">
    <location>
        <begin position="41"/>
        <end position="64"/>
    </location>
</feature>
<dbReference type="NCBIfam" id="NF010182">
    <property type="entry name" value="PRK13661.1"/>
    <property type="match status" value="1"/>
</dbReference>
<dbReference type="OrthoDB" id="4550662at2"/>
<keyword evidence="1" id="KW-0472">Membrane</keyword>
<protein>
    <submittedName>
        <fullName evidence="2">ECF-type riboflavin transporter substrate-binding protein</fullName>
    </submittedName>
</protein>
<keyword evidence="1" id="KW-1133">Transmembrane helix</keyword>
<proteinExistence type="predicted"/>
<reference evidence="2 3" key="1">
    <citation type="submission" date="2019-01" db="EMBL/GenBank/DDBJ databases">
        <title>Weissella sp. nov., a novel lactic acid bacterium isolated from animal feces.</title>
        <authorList>
            <person name="Wang L.-T."/>
        </authorList>
    </citation>
    <scope>NUCLEOTIDE SEQUENCE [LARGE SCALE GENOMIC DNA]</scope>
    <source>
        <strain evidence="2 3">8H-2</strain>
    </source>
</reference>
<sequence>MNNRSIGSWFAGILIGVLIFYVFSAYLGLPLPTYRMGVSISSAWLTFIAVVLGPIAAGLVAFFGQILSGVGSHTIWWTWVIADGIYGLLLGLLVHRMAFDSVKLNNRRFWIFNLWQVIANILVWLIIAPLGDMWVYGSFPRLVFMQGAINMSLNIGANATIGVLMIMVYQRISKIE</sequence>